<evidence type="ECO:0000313" key="2">
    <source>
        <dbReference type="Proteomes" id="UP000305131"/>
    </source>
</evidence>
<dbReference type="InterPro" id="IPR021799">
    <property type="entry name" value="PIN-like_prokaryotic"/>
</dbReference>
<comment type="caution">
    <text evidence="1">The sequence shown here is derived from an EMBL/GenBank/DDBJ whole genome shotgun (WGS) entry which is preliminary data.</text>
</comment>
<evidence type="ECO:0000313" key="1">
    <source>
        <dbReference type="EMBL" id="TLX41340.1"/>
    </source>
</evidence>
<protein>
    <recommendedName>
        <fullName evidence="3">PIN domain-containing protein</fullName>
    </recommendedName>
</protein>
<dbReference type="InterPro" id="IPR029060">
    <property type="entry name" value="PIN-like_dom_sf"/>
</dbReference>
<dbReference type="OrthoDB" id="7359859at2"/>
<dbReference type="Gene3D" id="3.40.50.1010">
    <property type="entry name" value="5'-nuclease"/>
    <property type="match status" value="1"/>
</dbReference>
<gene>
    <name evidence="1" type="ORF">FBQ73_17845</name>
</gene>
<proteinExistence type="predicted"/>
<accession>A0A6C1KB12</accession>
<evidence type="ECO:0008006" key="3">
    <source>
        <dbReference type="Google" id="ProtNLM"/>
    </source>
</evidence>
<sequence>MPFLVSDTSVIIDLDRGDLLDAAFGLQDSLVVPDLLFERELDVEFGERLRALGIVIESLEGGEVRRATQLGRIDRRLSVADTFAFALAQGRQWTLLTGDSVLRAVAEAEGLAVHGVLWIIDRIETAGLCDSVTLHACLSKTAAHPRCRLPRREVDLRLRRYLVI</sequence>
<dbReference type="Proteomes" id="UP000305131">
    <property type="component" value="Unassembled WGS sequence"/>
</dbReference>
<dbReference type="RefSeq" id="WP_138400854.1">
    <property type="nucleotide sequence ID" value="NZ_JBAFVJ010000013.1"/>
</dbReference>
<dbReference type="Pfam" id="PF11848">
    <property type="entry name" value="DUF3368"/>
    <property type="match status" value="1"/>
</dbReference>
<organism evidence="1 2">
    <name type="scientific">Xanthobacter autotrophicus</name>
    <dbReference type="NCBI Taxonomy" id="280"/>
    <lineage>
        <taxon>Bacteria</taxon>
        <taxon>Pseudomonadati</taxon>
        <taxon>Pseudomonadota</taxon>
        <taxon>Alphaproteobacteria</taxon>
        <taxon>Hyphomicrobiales</taxon>
        <taxon>Xanthobacteraceae</taxon>
        <taxon>Xanthobacter</taxon>
    </lineage>
</organism>
<dbReference type="AlphaFoldDB" id="A0A6C1KB12"/>
<dbReference type="EMBL" id="VAUP01000037">
    <property type="protein sequence ID" value="TLX41340.1"/>
    <property type="molecule type" value="Genomic_DNA"/>
</dbReference>
<name>A0A6C1KB12_XANAU</name>
<reference evidence="1 2" key="1">
    <citation type="submission" date="2019-05" db="EMBL/GenBank/DDBJ databases">
        <authorList>
            <person name="Zhou X."/>
        </authorList>
    </citation>
    <scope>NUCLEOTIDE SEQUENCE [LARGE SCALE GENOMIC DNA]</scope>
    <source>
        <strain evidence="1 2">DSM 432</strain>
    </source>
</reference>
<dbReference type="SUPFAM" id="SSF88723">
    <property type="entry name" value="PIN domain-like"/>
    <property type="match status" value="1"/>
</dbReference>